<dbReference type="InterPro" id="IPR058575">
    <property type="entry name" value="NTP_transf_8_dom"/>
</dbReference>
<feature type="compositionally biased region" description="Polar residues" evidence="1">
    <location>
        <begin position="134"/>
        <end position="147"/>
    </location>
</feature>
<feature type="domain" description="Nucleotidyltransferase-like" evidence="2">
    <location>
        <begin position="1"/>
        <end position="111"/>
    </location>
</feature>
<name>A0AAU7X6B7_9HYPH</name>
<protein>
    <submittedName>
        <fullName evidence="3">GSU2403 family nucleotidyltransferase fold protein</fullName>
    </submittedName>
</protein>
<evidence type="ECO:0000256" key="1">
    <source>
        <dbReference type="SAM" id="MobiDB-lite"/>
    </source>
</evidence>
<organism evidence="3">
    <name type="scientific">Methyloraptor flagellatus</name>
    <dbReference type="NCBI Taxonomy" id="3162530"/>
    <lineage>
        <taxon>Bacteria</taxon>
        <taxon>Pseudomonadati</taxon>
        <taxon>Pseudomonadota</taxon>
        <taxon>Alphaproteobacteria</taxon>
        <taxon>Hyphomicrobiales</taxon>
        <taxon>Ancalomicrobiaceae</taxon>
        <taxon>Methyloraptor</taxon>
    </lineage>
</organism>
<evidence type="ECO:0000259" key="2">
    <source>
        <dbReference type="Pfam" id="PF12281"/>
    </source>
</evidence>
<sequence length="154" mass="16554">MFRLGGTVVGTQVFRHCDGVLGIRFSADQATQMQDVDGASFERLSVVLQDQVEERLAGVFGAPKFEPVPSVDPGRVWLQTEQETLVEFLTPSFDESEGLKDLPALGTESAERGARQVAVAVDAFFSRAMRDMSPTGSDLSPVSSNGQGFELSGP</sequence>
<feature type="region of interest" description="Disordered" evidence="1">
    <location>
        <begin position="132"/>
        <end position="154"/>
    </location>
</feature>
<dbReference type="AlphaFoldDB" id="A0AAU7X6B7"/>
<dbReference type="EMBL" id="CP158568">
    <property type="protein sequence ID" value="XBY42966.1"/>
    <property type="molecule type" value="Genomic_DNA"/>
</dbReference>
<accession>A0AAU7X6B7</accession>
<gene>
    <name evidence="3" type="ORF">ABS361_12685</name>
</gene>
<proteinExistence type="predicted"/>
<dbReference type="KEGG" id="mflg:ABS361_12685"/>
<dbReference type="Pfam" id="PF12281">
    <property type="entry name" value="NTP_transf_8"/>
    <property type="match status" value="1"/>
</dbReference>
<evidence type="ECO:0000313" key="3">
    <source>
        <dbReference type="EMBL" id="XBY42966.1"/>
    </source>
</evidence>
<dbReference type="RefSeq" id="WP_407048069.1">
    <property type="nucleotide sequence ID" value="NZ_CP158568.1"/>
</dbReference>
<reference evidence="3" key="1">
    <citation type="submission" date="2024-06" db="EMBL/GenBank/DDBJ databases">
        <title>Methylostella associata gen. nov., sp. nov., a novel Ancalomicrobiaceae-affiliated facultatively methylotrophic bacteria that feed on methanotrophs of the genus Methylococcus.</title>
        <authorList>
            <person name="Saltykova V."/>
            <person name="Danilova O.V."/>
            <person name="Oshkin I.Y."/>
            <person name="Belova S.E."/>
            <person name="Pimenov N.V."/>
            <person name="Dedysh S.N."/>
        </authorList>
    </citation>
    <scope>NUCLEOTIDE SEQUENCE</scope>
    <source>
        <strain evidence="3">S20</strain>
    </source>
</reference>